<protein>
    <submittedName>
        <fullName evidence="1">Uncharacterized protein</fullName>
    </submittedName>
</protein>
<keyword evidence="2" id="KW-1185">Reference proteome</keyword>
<dbReference type="EMBL" id="JAEPRJ010000001">
    <property type="protein sequence ID" value="MBK5898780.1"/>
    <property type="molecule type" value="Genomic_DNA"/>
</dbReference>
<gene>
    <name evidence="1" type="ORF">JJN12_13525</name>
</gene>
<dbReference type="Proteomes" id="UP000604730">
    <property type="component" value="Unassembled WGS sequence"/>
</dbReference>
<evidence type="ECO:0000313" key="2">
    <source>
        <dbReference type="Proteomes" id="UP000604730"/>
    </source>
</evidence>
<comment type="caution">
    <text evidence="1">The sequence shown here is derived from an EMBL/GenBank/DDBJ whole genome shotgun (WGS) entry which is preliminary data.</text>
</comment>
<name>A0ABS1J403_9FIRM</name>
<evidence type="ECO:0000313" key="1">
    <source>
        <dbReference type="EMBL" id="MBK5898780.1"/>
    </source>
</evidence>
<proteinExistence type="predicted"/>
<accession>A0ABS1J403</accession>
<organism evidence="1 2">
    <name type="scientific">Catonella massiliensis</name>
    <dbReference type="NCBI Taxonomy" id="2799636"/>
    <lineage>
        <taxon>Bacteria</taxon>
        <taxon>Bacillati</taxon>
        <taxon>Bacillota</taxon>
        <taxon>Clostridia</taxon>
        <taxon>Lachnospirales</taxon>
        <taxon>Lachnospiraceae</taxon>
        <taxon>Catonella</taxon>
    </lineage>
</organism>
<reference evidence="1 2" key="1">
    <citation type="submission" date="2021-01" db="EMBL/GenBank/DDBJ databases">
        <title>Isolation and description of Catonella massiliensis sp. nov., a novel Catonella species, isolated from a stable periodontitis subject.</title>
        <authorList>
            <person name="Antezack A."/>
            <person name="Boxberger M."/>
            <person name="La Scola B."/>
            <person name="Monnet-Corti V."/>
        </authorList>
    </citation>
    <scope>NUCLEOTIDE SEQUENCE [LARGE SCALE GENOMIC DNA]</scope>
    <source>
        <strain evidence="1 2">Marseille-Q4567</strain>
    </source>
</reference>
<dbReference type="RefSeq" id="WP_208430177.1">
    <property type="nucleotide sequence ID" value="NZ_JAEPRJ010000001.1"/>
</dbReference>
<sequence>MDKSYNVINEFLNNPQNTDSLYESDTVIAIDWREDDEDIVQYFNHAIGHKICVQMENNNKPYGNDIILTYKEKTVKIPYEEKKDRDTTIIWINEVIKEDFSICLFIESMEDDTLLFCVLPNEQWNKLENKQGKTKLNKYFSKITINSKMFSLRYDVVEYLRLKKMNPNVSFFTLVSYLEMKKREQVLTEKKNKGEIGLKEYLQGKKEIKAEEEKFEVTLLTKRTHQ</sequence>